<evidence type="ECO:0000313" key="1">
    <source>
        <dbReference type="EMBL" id="KAJ9111911.1"/>
    </source>
</evidence>
<dbReference type="EMBL" id="JASBWR010000006">
    <property type="protein sequence ID" value="KAJ9111911.1"/>
    <property type="molecule type" value="Genomic_DNA"/>
</dbReference>
<organism evidence="1 2">
    <name type="scientific">Naganishia cerealis</name>
    <dbReference type="NCBI Taxonomy" id="610337"/>
    <lineage>
        <taxon>Eukaryota</taxon>
        <taxon>Fungi</taxon>
        <taxon>Dikarya</taxon>
        <taxon>Basidiomycota</taxon>
        <taxon>Agaricomycotina</taxon>
        <taxon>Tremellomycetes</taxon>
        <taxon>Filobasidiales</taxon>
        <taxon>Filobasidiaceae</taxon>
        <taxon>Naganishia</taxon>
    </lineage>
</organism>
<reference evidence="1" key="1">
    <citation type="submission" date="2023-04" db="EMBL/GenBank/DDBJ databases">
        <title>Draft Genome sequencing of Naganishia species isolated from polar environments using Oxford Nanopore Technology.</title>
        <authorList>
            <person name="Leo P."/>
            <person name="Venkateswaran K."/>
        </authorList>
    </citation>
    <scope>NUCLEOTIDE SEQUENCE</scope>
    <source>
        <strain evidence="1">MNA-CCFEE 5261</strain>
    </source>
</reference>
<name>A0ACC2WM74_9TREE</name>
<keyword evidence="2" id="KW-1185">Reference proteome</keyword>
<dbReference type="Proteomes" id="UP001241377">
    <property type="component" value="Unassembled WGS sequence"/>
</dbReference>
<proteinExistence type="predicted"/>
<sequence>MNFFKTKTLVADSNNMVRGTASEVAAYIDRDIAAIKRDIKSLDKSTGIVSKTLYKRLYHALEKDHRLEIKGIDKKNPDKLVAVLERHAEEWDQFRAICRNNHSSAVVQQHLQQNRNSKSSEIDDAPDSLLDPISLNIFLDPVVTPCGITYEKKNLLHHFMHNGPYDPLTRKRVLEDQLYPNLVIKDAVAEYIDKSMS</sequence>
<comment type="caution">
    <text evidence="1">The sequence shown here is derived from an EMBL/GenBank/DDBJ whole genome shotgun (WGS) entry which is preliminary data.</text>
</comment>
<protein>
    <submittedName>
        <fullName evidence="1">Uncharacterized protein</fullName>
    </submittedName>
</protein>
<gene>
    <name evidence="1" type="ORF">QFC19_000833</name>
</gene>
<evidence type="ECO:0000313" key="2">
    <source>
        <dbReference type="Proteomes" id="UP001241377"/>
    </source>
</evidence>
<accession>A0ACC2WM74</accession>